<accession>A0AAV8PVS8</accession>
<name>A0AAV8PVS8_ENSVE</name>
<evidence type="ECO:0000313" key="2">
    <source>
        <dbReference type="Proteomes" id="UP001222027"/>
    </source>
</evidence>
<keyword evidence="2" id="KW-1185">Reference proteome</keyword>
<reference evidence="1 2" key="1">
    <citation type="submission" date="2022-12" db="EMBL/GenBank/DDBJ databases">
        <title>Chromosome-scale assembly of the Ensete ventricosum genome.</title>
        <authorList>
            <person name="Dussert Y."/>
            <person name="Stocks J."/>
            <person name="Wendawek A."/>
            <person name="Woldeyes F."/>
            <person name="Nichols R.A."/>
            <person name="Borrell J.S."/>
        </authorList>
    </citation>
    <scope>NUCLEOTIDE SEQUENCE [LARGE SCALE GENOMIC DNA]</scope>
    <source>
        <strain evidence="2">cv. Maze</strain>
        <tissue evidence="1">Seeds</tissue>
    </source>
</reference>
<dbReference type="Proteomes" id="UP001222027">
    <property type="component" value="Unassembled WGS sequence"/>
</dbReference>
<proteinExistence type="predicted"/>
<evidence type="ECO:0000313" key="1">
    <source>
        <dbReference type="EMBL" id="KAJ8458264.1"/>
    </source>
</evidence>
<gene>
    <name evidence="1" type="ORF">OPV22_031190</name>
</gene>
<sequence>MIRSFLSFPPHSGFITRSVANRGASPRGIEFSPPFCSSLSSPPCSCWYGQCDDLRTVQRTDQRGNSRVSSRSHSSVFGVGFTVRRVLEEQ</sequence>
<comment type="caution">
    <text evidence="1">The sequence shown here is derived from an EMBL/GenBank/DDBJ whole genome shotgun (WGS) entry which is preliminary data.</text>
</comment>
<protein>
    <submittedName>
        <fullName evidence="1">Uncharacterized protein</fullName>
    </submittedName>
</protein>
<organism evidence="1 2">
    <name type="scientific">Ensete ventricosum</name>
    <name type="common">Abyssinian banana</name>
    <name type="synonym">Musa ensete</name>
    <dbReference type="NCBI Taxonomy" id="4639"/>
    <lineage>
        <taxon>Eukaryota</taxon>
        <taxon>Viridiplantae</taxon>
        <taxon>Streptophyta</taxon>
        <taxon>Embryophyta</taxon>
        <taxon>Tracheophyta</taxon>
        <taxon>Spermatophyta</taxon>
        <taxon>Magnoliopsida</taxon>
        <taxon>Liliopsida</taxon>
        <taxon>Zingiberales</taxon>
        <taxon>Musaceae</taxon>
        <taxon>Ensete</taxon>
    </lineage>
</organism>
<dbReference type="AlphaFoldDB" id="A0AAV8PVS8"/>
<dbReference type="EMBL" id="JAQQAF010000009">
    <property type="protein sequence ID" value="KAJ8458264.1"/>
    <property type="molecule type" value="Genomic_DNA"/>
</dbReference>